<dbReference type="InterPro" id="IPR011051">
    <property type="entry name" value="RmlC_Cupin_sf"/>
</dbReference>
<protein>
    <submittedName>
        <fullName evidence="4">Cupin domain-containing protein</fullName>
    </submittedName>
</protein>
<name>A0A562KIH2_SPHWJ</name>
<dbReference type="Proteomes" id="UP000316624">
    <property type="component" value="Unassembled WGS sequence"/>
</dbReference>
<dbReference type="GO" id="GO:0051213">
    <property type="term" value="F:dioxygenase activity"/>
    <property type="evidence" value="ECO:0007669"/>
    <property type="project" value="UniProtKB-KW"/>
</dbReference>
<accession>A0A562KIH2</accession>
<dbReference type="InterPro" id="IPR013096">
    <property type="entry name" value="Cupin_2"/>
</dbReference>
<reference evidence="4 5" key="1">
    <citation type="journal article" date="2015" name="Stand. Genomic Sci.">
        <title>Genomic Encyclopedia of Bacterial and Archaeal Type Strains, Phase III: the genomes of soil and plant-associated and newly described type strains.</title>
        <authorList>
            <person name="Whitman W.B."/>
            <person name="Woyke T."/>
            <person name="Klenk H.P."/>
            <person name="Zhou Y."/>
            <person name="Lilburn T.G."/>
            <person name="Beck B.J."/>
            <person name="De Vos P."/>
            <person name="Vandamme P."/>
            <person name="Eisen J.A."/>
            <person name="Garrity G."/>
            <person name="Hugenholtz P."/>
            <person name="Kyrpides N.C."/>
        </authorList>
    </citation>
    <scope>NUCLEOTIDE SEQUENCE [LARGE SCALE GENOMIC DNA]</scope>
    <source>
        <strain evidence="4 5">CGMCC 1.7748</strain>
    </source>
</reference>
<dbReference type="EMBL" id="VLKK01000004">
    <property type="protein sequence ID" value="TWH95172.1"/>
    <property type="molecule type" value="Genomic_DNA"/>
</dbReference>
<feature type="domain" description="Cupin type-2" evidence="3">
    <location>
        <begin position="218"/>
        <end position="280"/>
    </location>
</feature>
<organism evidence="4 5">
    <name type="scientific">Sphingobium wenxiniae (strain DSM 21828 / CGMCC 1.7748 / JZ-1)</name>
    <dbReference type="NCBI Taxonomy" id="595605"/>
    <lineage>
        <taxon>Bacteria</taxon>
        <taxon>Pseudomonadati</taxon>
        <taxon>Pseudomonadota</taxon>
        <taxon>Alphaproteobacteria</taxon>
        <taxon>Sphingomonadales</taxon>
        <taxon>Sphingomonadaceae</taxon>
        <taxon>Sphingobium</taxon>
    </lineage>
</organism>
<gene>
    <name evidence="4" type="ORF">IQ35_01427</name>
</gene>
<dbReference type="PANTHER" id="PTHR41517:SF1">
    <property type="entry name" value="CUPIN"/>
    <property type="match status" value="1"/>
</dbReference>
<keyword evidence="1" id="KW-0223">Dioxygenase</keyword>
<evidence type="ECO:0000256" key="2">
    <source>
        <dbReference type="ARBA" id="ARBA00023002"/>
    </source>
</evidence>
<evidence type="ECO:0000259" key="3">
    <source>
        <dbReference type="Pfam" id="PF07883"/>
    </source>
</evidence>
<evidence type="ECO:0000256" key="1">
    <source>
        <dbReference type="ARBA" id="ARBA00022964"/>
    </source>
</evidence>
<dbReference type="AlphaFoldDB" id="A0A562KIH2"/>
<dbReference type="Pfam" id="PF07883">
    <property type="entry name" value="Cupin_2"/>
    <property type="match status" value="1"/>
</dbReference>
<proteinExistence type="predicted"/>
<dbReference type="SUPFAM" id="SSF51182">
    <property type="entry name" value="RmlC-like cupins"/>
    <property type="match status" value="1"/>
</dbReference>
<dbReference type="PANTHER" id="PTHR41517">
    <property type="entry name" value="1,2-DIOXYGENASE PROTEIN-RELATED"/>
    <property type="match status" value="1"/>
</dbReference>
<dbReference type="Gene3D" id="2.60.120.10">
    <property type="entry name" value="Jelly Rolls"/>
    <property type="match status" value="2"/>
</dbReference>
<dbReference type="InterPro" id="IPR014710">
    <property type="entry name" value="RmlC-like_jellyroll"/>
</dbReference>
<evidence type="ECO:0000313" key="5">
    <source>
        <dbReference type="Proteomes" id="UP000316624"/>
    </source>
</evidence>
<keyword evidence="2" id="KW-0560">Oxidoreductase</keyword>
<evidence type="ECO:0000313" key="4">
    <source>
        <dbReference type="EMBL" id="TWH95172.1"/>
    </source>
</evidence>
<keyword evidence="5" id="KW-1185">Reference proteome</keyword>
<dbReference type="InterPro" id="IPR047183">
    <property type="entry name" value="GDO-like"/>
</dbReference>
<comment type="caution">
    <text evidence="4">The sequence shown here is derived from an EMBL/GenBank/DDBJ whole genome shotgun (WGS) entry which is preliminary data.</text>
</comment>
<sequence>MANSSSMATLDPARARARFYAPEVAFDRPVLKVPAAVFWAERQRAFAPDAPTGFVPLDQSAALGSPWPATTPTLLARYIVVHAGDHFAHRLASSGEVYYVIRGSGDTRCKDEGFTWAAGDAFCLPGGERVEHRARDAAILMQVTNEPELSYLRAEPDMGLAAAIQPTLFPAEEIGTYLRNVHGRNGEQLAAGKSVVLLSGMMEERRLTTPTILAAINTLEAGADQRPHKHSSVALTLSIMGEGVYSQVDGQKVDWLPDTMFVTPPGAVHSHHNRGADMMRSFVAQDTGLHTQLRTTNFSWTD</sequence>